<proteinExistence type="predicted"/>
<organism evidence="1">
    <name type="scientific">Toxocara canis</name>
    <name type="common">Canine roundworm</name>
    <dbReference type="NCBI Taxonomy" id="6265"/>
    <lineage>
        <taxon>Eukaryota</taxon>
        <taxon>Metazoa</taxon>
        <taxon>Ecdysozoa</taxon>
        <taxon>Nematoda</taxon>
        <taxon>Chromadorea</taxon>
        <taxon>Rhabditida</taxon>
        <taxon>Spirurina</taxon>
        <taxon>Ascaridomorpha</taxon>
        <taxon>Ascaridoidea</taxon>
        <taxon>Toxocaridae</taxon>
        <taxon>Toxocara</taxon>
    </lineage>
</organism>
<dbReference type="EMBL" id="UYWY01009856">
    <property type="protein sequence ID" value="VDM33163.1"/>
    <property type="molecule type" value="Genomic_DNA"/>
</dbReference>
<sequence>MDIICVKVAEVGSKLIGLMKRLDYLSVQSQTQSPFVDAIEAASVKDDMDPLFKSMLDSFARLTASDFSKSDVSARPFALFIMSLAEKKPRLLNRHIVNIVFCLSNDV</sequence>
<gene>
    <name evidence="1" type="ORF">TCNE_LOCUS4924</name>
</gene>
<protein>
    <submittedName>
        <fullName evidence="1">Uncharacterized protein</fullName>
    </submittedName>
</protein>
<name>A0A3P7FH72_TOXCA</name>
<evidence type="ECO:0000313" key="1">
    <source>
        <dbReference type="EMBL" id="VDM33163.1"/>
    </source>
</evidence>
<reference evidence="1" key="1">
    <citation type="submission" date="2018-11" db="EMBL/GenBank/DDBJ databases">
        <authorList>
            <consortium name="Pathogen Informatics"/>
        </authorList>
    </citation>
    <scope>NUCLEOTIDE SEQUENCE [LARGE SCALE GENOMIC DNA]</scope>
</reference>
<dbReference type="AlphaFoldDB" id="A0A3P7FH72"/>
<accession>A0A3P7FH72</accession>